<feature type="transmembrane region" description="Helical" evidence="6">
    <location>
        <begin position="50"/>
        <end position="68"/>
    </location>
</feature>
<comment type="subcellular location">
    <subcellularLocation>
        <location evidence="1">Cell membrane</location>
        <topology evidence="1">Multi-pass membrane protein</topology>
    </subcellularLocation>
</comment>
<dbReference type="Pfam" id="PF03772">
    <property type="entry name" value="Competence"/>
    <property type="match status" value="1"/>
</dbReference>
<evidence type="ECO:0000256" key="4">
    <source>
        <dbReference type="ARBA" id="ARBA00022989"/>
    </source>
</evidence>
<protein>
    <submittedName>
        <fullName evidence="8">ComEC/Rec2 family competence protein</fullName>
    </submittedName>
</protein>
<dbReference type="NCBIfam" id="TIGR00360">
    <property type="entry name" value="ComEC_N-term"/>
    <property type="match status" value="1"/>
</dbReference>
<name>A0A971CXJ0_9BIFI</name>
<accession>A0A971CXJ0</accession>
<feature type="transmembrane region" description="Helical" evidence="6">
    <location>
        <begin position="430"/>
        <end position="450"/>
    </location>
</feature>
<keyword evidence="2" id="KW-1003">Cell membrane</keyword>
<evidence type="ECO:0000256" key="3">
    <source>
        <dbReference type="ARBA" id="ARBA00022692"/>
    </source>
</evidence>
<evidence type="ECO:0000256" key="2">
    <source>
        <dbReference type="ARBA" id="ARBA00022475"/>
    </source>
</evidence>
<keyword evidence="4 6" id="KW-1133">Transmembrane helix</keyword>
<gene>
    <name evidence="8" type="ORF">GXW98_01760</name>
</gene>
<evidence type="ECO:0000256" key="6">
    <source>
        <dbReference type="SAM" id="Phobius"/>
    </source>
</evidence>
<evidence type="ECO:0000256" key="5">
    <source>
        <dbReference type="ARBA" id="ARBA00023136"/>
    </source>
</evidence>
<dbReference type="EMBL" id="JAAXZR010000007">
    <property type="protein sequence ID" value="NLT78999.1"/>
    <property type="molecule type" value="Genomic_DNA"/>
</dbReference>
<feature type="transmembrane region" description="Helical" evidence="6">
    <location>
        <begin position="20"/>
        <end position="38"/>
    </location>
</feature>
<feature type="transmembrane region" description="Helical" evidence="6">
    <location>
        <begin position="331"/>
        <end position="348"/>
    </location>
</feature>
<dbReference type="InterPro" id="IPR004477">
    <property type="entry name" value="ComEC_N"/>
</dbReference>
<feature type="transmembrane region" description="Helical" evidence="6">
    <location>
        <begin position="518"/>
        <end position="542"/>
    </location>
</feature>
<feature type="transmembrane region" description="Helical" evidence="6">
    <location>
        <begin position="354"/>
        <end position="370"/>
    </location>
</feature>
<feature type="transmembrane region" description="Helical" evidence="6">
    <location>
        <begin position="300"/>
        <end position="319"/>
    </location>
</feature>
<keyword evidence="5 6" id="KW-0472">Membrane</keyword>
<organism evidence="8 9">
    <name type="scientific">Bifidobacterium crudilactis</name>
    <dbReference type="NCBI Taxonomy" id="327277"/>
    <lineage>
        <taxon>Bacteria</taxon>
        <taxon>Bacillati</taxon>
        <taxon>Actinomycetota</taxon>
        <taxon>Actinomycetes</taxon>
        <taxon>Bifidobacteriales</taxon>
        <taxon>Bifidobacteriaceae</taxon>
        <taxon>Bifidobacterium</taxon>
    </lineage>
</organism>
<dbReference type="Proteomes" id="UP000767327">
    <property type="component" value="Unassembled WGS sequence"/>
</dbReference>
<evidence type="ECO:0000259" key="7">
    <source>
        <dbReference type="Pfam" id="PF03772"/>
    </source>
</evidence>
<comment type="caution">
    <text evidence="8">The sequence shown here is derived from an EMBL/GenBank/DDBJ whole genome shotgun (WGS) entry which is preliminary data.</text>
</comment>
<feature type="transmembrane region" description="Helical" evidence="6">
    <location>
        <begin position="89"/>
        <end position="109"/>
    </location>
</feature>
<dbReference type="AlphaFoldDB" id="A0A971CXJ0"/>
<proteinExistence type="predicted"/>
<feature type="transmembrane region" description="Helical" evidence="6">
    <location>
        <begin position="462"/>
        <end position="486"/>
    </location>
</feature>
<reference evidence="8" key="1">
    <citation type="journal article" date="2020" name="Biotechnol. Biofuels">
        <title>New insights from the biogas microbiome by comprehensive genome-resolved metagenomics of nearly 1600 species originating from multiple anaerobic digesters.</title>
        <authorList>
            <person name="Campanaro S."/>
            <person name="Treu L."/>
            <person name="Rodriguez-R L.M."/>
            <person name="Kovalovszki A."/>
            <person name="Ziels R.M."/>
            <person name="Maus I."/>
            <person name="Zhu X."/>
            <person name="Kougias P.G."/>
            <person name="Basile A."/>
            <person name="Luo G."/>
            <person name="Schluter A."/>
            <person name="Konstantinidis K.T."/>
            <person name="Angelidaki I."/>
        </authorList>
    </citation>
    <scope>NUCLEOTIDE SEQUENCE</scope>
    <source>
        <strain evidence="8">AS01afH2WH_6</strain>
    </source>
</reference>
<evidence type="ECO:0000313" key="9">
    <source>
        <dbReference type="Proteomes" id="UP000767327"/>
    </source>
</evidence>
<sequence length="588" mass="62560">MKRPRAECASTESGARDARMLTVAIIVWCGAWLGSRLASDPTLARMHAAVLPAVMGTLSALLICPPIWRSMLPARSRDGAAYRRQVGKFSFLCFRGIPTVMTLCAAFAASTGCSLSWSTLRLSDATFILAAQESGASDVTIHVRSPVTVSPLRSSKCTADVLVTAVASGKAHTLTLPSRFPATIYGDDPVCALRRDALYSIQAELGVSSFDGGVELRHSTDAGAETVLVAEASIWWRSMAYVQQRFLSVTSRLGEQGRVLVPGLTMGVLGQETIIDASGGQVGVDAAYARGVEKAFTRSGIMHLMVVSGGHFLLLSALLRWVANRIRPHPVVTAVTSVVAVCILVSAVYPSDAVWRAAVMSVLGVVSGLLGRRAQAISQLSWTVILMLFAQPRFADSYGFAFSCAAVLGIALAARPLAGQLEDMLGKAMAGLIATTLSAQAFTLPIQLLIESEIPVFSVPANLLVAPVIDLATMFGLIALGSAWLLPELAYACAWLSSVGTSLMYDCARWLGGTEFSTVGWLAGVRGVVLMVVVECLLLALVVSVHRLYAKACACAGEEQSDGSFAYRRSIRSAVAFWVRESREMFDV</sequence>
<feature type="domain" description="ComEC/Rec2-related protein" evidence="7">
    <location>
        <begin position="290"/>
        <end position="540"/>
    </location>
</feature>
<evidence type="ECO:0000256" key="1">
    <source>
        <dbReference type="ARBA" id="ARBA00004651"/>
    </source>
</evidence>
<reference evidence="8" key="2">
    <citation type="submission" date="2020-01" db="EMBL/GenBank/DDBJ databases">
        <authorList>
            <person name="Campanaro S."/>
        </authorList>
    </citation>
    <scope>NUCLEOTIDE SEQUENCE</scope>
    <source>
        <strain evidence="8">AS01afH2WH_6</strain>
    </source>
</reference>
<feature type="transmembrane region" description="Helical" evidence="6">
    <location>
        <begin position="400"/>
        <end position="418"/>
    </location>
</feature>
<dbReference type="GO" id="GO:0005886">
    <property type="term" value="C:plasma membrane"/>
    <property type="evidence" value="ECO:0007669"/>
    <property type="project" value="UniProtKB-SubCell"/>
</dbReference>
<keyword evidence="3 6" id="KW-0812">Transmembrane</keyword>
<dbReference type="InterPro" id="IPR052159">
    <property type="entry name" value="Competence_DNA_uptake"/>
</dbReference>
<dbReference type="RefSeq" id="WP_273172546.1">
    <property type="nucleotide sequence ID" value="NZ_JAAXZR010000007.1"/>
</dbReference>
<evidence type="ECO:0000313" key="8">
    <source>
        <dbReference type="EMBL" id="NLT78999.1"/>
    </source>
</evidence>
<dbReference type="PANTHER" id="PTHR30619">
    <property type="entry name" value="DNA INTERNALIZATION/COMPETENCE PROTEIN COMEC/REC2"/>
    <property type="match status" value="1"/>
</dbReference>
<dbReference type="PANTHER" id="PTHR30619:SF7">
    <property type="entry name" value="BETA-LACTAMASE DOMAIN PROTEIN"/>
    <property type="match status" value="1"/>
</dbReference>